<proteinExistence type="predicted"/>
<dbReference type="Proteomes" id="UP001280156">
    <property type="component" value="Unassembled WGS sequence"/>
</dbReference>
<keyword evidence="2" id="KW-1185">Reference proteome</keyword>
<comment type="caution">
    <text evidence="1">The sequence shown here is derived from an EMBL/GenBank/DDBJ whole genome shotgun (WGS) entry which is preliminary data.</text>
</comment>
<evidence type="ECO:0000313" key="2">
    <source>
        <dbReference type="Proteomes" id="UP001280156"/>
    </source>
</evidence>
<dbReference type="EMBL" id="JAVIIV010000018">
    <property type="protein sequence ID" value="MDX8488261.1"/>
    <property type="molecule type" value="Genomic_DNA"/>
</dbReference>
<reference evidence="1 2" key="1">
    <citation type="submission" date="2023-08" db="EMBL/GenBank/DDBJ databases">
        <title>Implementing the SeqCode for naming new Mesorhizobium species isolated from Vachellia karroo root nodules.</title>
        <authorList>
            <person name="Van Lill M."/>
        </authorList>
    </citation>
    <scope>NUCLEOTIDE SEQUENCE [LARGE SCALE GENOMIC DNA]</scope>
    <source>
        <strain evidence="1 2">VK2B</strain>
    </source>
</reference>
<protein>
    <submittedName>
        <fullName evidence="1">Uncharacterized protein</fullName>
    </submittedName>
</protein>
<name>A0ABU4YMP8_9HYPH</name>
<sequence>MNVLPERRDACERARMRKTVYLLSAASLCGCVAAAPAPVEPIAGPSGNPLVDPVPISLAMEEIITAGVRQHLKNPISAKFGTMLAGERSLNGRHEIVVCGYVDDKGSPGGNEPFIGKIYPDTGNSFELVAINDVSVSGACKAAGLAMPELKPNS</sequence>
<evidence type="ECO:0000313" key="1">
    <source>
        <dbReference type="EMBL" id="MDX8488261.1"/>
    </source>
</evidence>
<accession>A0ABU4YMP8</accession>
<dbReference type="PROSITE" id="PS51257">
    <property type="entry name" value="PROKAR_LIPOPROTEIN"/>
    <property type="match status" value="1"/>
</dbReference>
<organism evidence="1 2">
    <name type="scientific">Mesorhizobium humile</name>
    <dbReference type="NCBI Taxonomy" id="3072313"/>
    <lineage>
        <taxon>Bacteria</taxon>
        <taxon>Pseudomonadati</taxon>
        <taxon>Pseudomonadota</taxon>
        <taxon>Alphaproteobacteria</taxon>
        <taxon>Hyphomicrobiales</taxon>
        <taxon>Phyllobacteriaceae</taxon>
        <taxon>Mesorhizobium</taxon>
    </lineage>
</organism>
<gene>
    <name evidence="1" type="ORF">RFM52_24080</name>
</gene>